<sequence>MTSTDGADVSNVIEDDDGYVEEEDLDFVPEPRQGVTEEAAEDDEGEEDDGERDGKLARSYAALESETGGLVKTRHGRQVEKDLKRKNRYEHMMEGGSATLSPQIESIWEELSRESEQRLHNVKLAKKSVLSDVVEGDDNKDIGLDNQSEQILIERTYKFAGETITEKKMVPRSSAMAKEFLNSLKFKSDKTTTNAPSDNIPRGGLPDEDKQNLRRPLKRKSILEDIIAGSLKPKLTTLEKSKLDWVKYVDKAGIHEDLQLHNKDGYLERQDFLNRVEQNKDTQYKELRKKQLEMQLNTQQN</sequence>
<dbReference type="InterPro" id="IPR011421">
    <property type="entry name" value="BCNT-C"/>
</dbReference>
<dbReference type="STRING" id="1071383.J7RSM7"/>
<name>J7RSM7_HUIN7</name>
<dbReference type="PROSITE" id="PS51279">
    <property type="entry name" value="BCNT_C"/>
    <property type="match status" value="1"/>
</dbReference>
<dbReference type="EMBL" id="HE978326">
    <property type="protein sequence ID" value="CCK72923.1"/>
    <property type="molecule type" value="Genomic_DNA"/>
</dbReference>
<protein>
    <recommendedName>
        <fullName evidence="2">SWR1-complex protein 5</fullName>
    </recommendedName>
</protein>
<accession>J7RSM7</accession>
<evidence type="ECO:0000256" key="4">
    <source>
        <dbReference type="SAM" id="MobiDB-lite"/>
    </source>
</evidence>
<dbReference type="OMA" id="LDWAAYV"/>
<comment type="similarity">
    <text evidence="1">Belongs to the SWC5 family.</text>
</comment>
<organism evidence="6 7">
    <name type="scientific">Huiozyma naganishii (strain ATCC MYA-139 / BCRC 22969 / CBS 8797 / KCTC 17520 / NBRC 10181 / NCYC 3082 / Yp74L-3)</name>
    <name type="common">Yeast</name>
    <name type="synonym">Kazachstania naganishii</name>
    <dbReference type="NCBI Taxonomy" id="1071383"/>
    <lineage>
        <taxon>Eukaryota</taxon>
        <taxon>Fungi</taxon>
        <taxon>Dikarya</taxon>
        <taxon>Ascomycota</taxon>
        <taxon>Saccharomycotina</taxon>
        <taxon>Saccharomycetes</taxon>
        <taxon>Saccharomycetales</taxon>
        <taxon>Saccharomycetaceae</taxon>
        <taxon>Huiozyma</taxon>
    </lineage>
</organism>
<feature type="region of interest" description="Disordered" evidence="4">
    <location>
        <begin position="1"/>
        <end position="54"/>
    </location>
</feature>
<keyword evidence="7" id="KW-1185">Reference proteome</keyword>
<dbReference type="GO" id="GO:0000812">
    <property type="term" value="C:Swr1 complex"/>
    <property type="evidence" value="ECO:0007669"/>
    <property type="project" value="EnsemblFungi"/>
</dbReference>
<dbReference type="GO" id="GO:0005829">
    <property type="term" value="C:cytosol"/>
    <property type="evidence" value="ECO:0007669"/>
    <property type="project" value="EnsemblFungi"/>
</dbReference>
<evidence type="ECO:0000313" key="6">
    <source>
        <dbReference type="EMBL" id="CCK72923.1"/>
    </source>
</evidence>
<dbReference type="Pfam" id="PF07572">
    <property type="entry name" value="BCNT"/>
    <property type="match status" value="1"/>
</dbReference>
<dbReference type="AlphaFoldDB" id="J7RSM7"/>
<dbReference type="InterPro" id="IPR027124">
    <property type="entry name" value="Swc5/CFDP1/2"/>
</dbReference>
<feature type="compositionally biased region" description="Acidic residues" evidence="4">
    <location>
        <begin position="38"/>
        <end position="51"/>
    </location>
</feature>
<dbReference type="RefSeq" id="XP_022467167.1">
    <property type="nucleotide sequence ID" value="XM_022610920.1"/>
</dbReference>
<dbReference type="eggNOG" id="KOG4776">
    <property type="taxonomic scope" value="Eukaryota"/>
</dbReference>
<dbReference type="OrthoDB" id="445677at2759"/>
<dbReference type="Proteomes" id="UP000006310">
    <property type="component" value="Chromosome 13"/>
</dbReference>
<dbReference type="KEGG" id="kng:KNAG_0M00700"/>
<feature type="region of interest" description="Disordered" evidence="4">
    <location>
        <begin position="187"/>
        <end position="214"/>
    </location>
</feature>
<reference evidence="7" key="2">
    <citation type="submission" date="2012-08" db="EMBL/GenBank/DDBJ databases">
        <title>Genome sequence of Kazachstania naganishii.</title>
        <authorList>
            <person name="Gordon J.L."/>
            <person name="Armisen D."/>
            <person name="Proux-Wera E."/>
            <person name="OhEigeartaigh S.S."/>
            <person name="Byrne K.P."/>
            <person name="Wolfe K.H."/>
        </authorList>
    </citation>
    <scope>NUCLEOTIDE SEQUENCE [LARGE SCALE GENOMIC DNA]</scope>
    <source>
        <strain evidence="7">ATCC MYA-139 / BCRC 22969 / CBS 8797 / CCRC 22969 / KCTC 17520 / NBRC 10181 / NCYC 3082</strain>
    </source>
</reference>
<gene>
    <name evidence="6" type="primary">KNAG0M00700</name>
    <name evidence="6" type="ordered locus">KNAG_0M00700</name>
</gene>
<feature type="compositionally biased region" description="Acidic residues" evidence="4">
    <location>
        <begin position="13"/>
        <end position="27"/>
    </location>
</feature>
<evidence type="ECO:0000259" key="5">
    <source>
        <dbReference type="PROSITE" id="PS51279"/>
    </source>
</evidence>
<reference evidence="6 7" key="1">
    <citation type="journal article" date="2011" name="Proc. Natl. Acad. Sci. U.S.A.">
        <title>Evolutionary erosion of yeast sex chromosomes by mating-type switching accidents.</title>
        <authorList>
            <person name="Gordon J.L."/>
            <person name="Armisen D."/>
            <person name="Proux-Wera E."/>
            <person name="Oheigeartaigh S.S."/>
            <person name="Byrne K.P."/>
            <person name="Wolfe K.H."/>
        </authorList>
    </citation>
    <scope>NUCLEOTIDE SEQUENCE [LARGE SCALE GENOMIC DNA]</scope>
    <source>
        <strain evidence="7">ATCC MYA-139 / BCRC 22969 / CBS 8797 / CCRC 22969 / KCTC 17520 / NBRC 10181 / NCYC 3082</strain>
    </source>
</reference>
<evidence type="ECO:0000256" key="3">
    <source>
        <dbReference type="ARBA" id="ARBA00025222"/>
    </source>
</evidence>
<evidence type="ECO:0000256" key="2">
    <source>
        <dbReference type="ARBA" id="ARBA00019138"/>
    </source>
</evidence>
<dbReference type="HOGENOM" id="CLU_062474_1_0_1"/>
<dbReference type="PANTHER" id="PTHR48407:SF1">
    <property type="entry name" value="CRANIOFACIAL DEVELOPMENT PROTEIN 1"/>
    <property type="match status" value="1"/>
</dbReference>
<evidence type="ECO:0000313" key="7">
    <source>
        <dbReference type="Proteomes" id="UP000006310"/>
    </source>
</evidence>
<evidence type="ECO:0000256" key="1">
    <source>
        <dbReference type="ARBA" id="ARBA00010465"/>
    </source>
</evidence>
<comment type="function">
    <text evidence="3">Component of the SWR1 complex which mediates the ATP-dependent exchange of histone H2A for the H2A variant HZT1 leading to transcriptional regulation of selected genes by chromatin remodeling. Involved in chromosome stability.</text>
</comment>
<dbReference type="PANTHER" id="PTHR48407">
    <property type="entry name" value="CRANIOFACIAL DEVELOPMENT PROTEIN 1"/>
    <property type="match status" value="1"/>
</dbReference>
<proteinExistence type="inferred from homology"/>
<dbReference type="GeneID" id="34528703"/>
<feature type="domain" description="BCNT-C" evidence="5">
    <location>
        <begin position="217"/>
        <end position="294"/>
    </location>
</feature>
<dbReference type="GO" id="GO:0006338">
    <property type="term" value="P:chromatin remodeling"/>
    <property type="evidence" value="ECO:0007669"/>
    <property type="project" value="EnsemblFungi"/>
</dbReference>